<dbReference type="Proteomes" id="UP000004691">
    <property type="component" value="Unassembled WGS sequence"/>
</dbReference>
<accession>I0V1B3</accession>
<evidence type="ECO:0000313" key="1">
    <source>
        <dbReference type="EMBL" id="EID53916.1"/>
    </source>
</evidence>
<keyword evidence="2" id="KW-1185">Reference proteome</keyword>
<dbReference type="eggNOG" id="ENOG5033DVA">
    <property type="taxonomic scope" value="Bacteria"/>
</dbReference>
<reference evidence="1 2" key="1">
    <citation type="submission" date="2012-01" db="EMBL/GenBank/DDBJ databases">
        <title>Improved High-Quality Draft sequence of Saccharomonospora xinjiangensis XJ-54.</title>
        <authorList>
            <consortium name="US DOE Joint Genome Institute"/>
            <person name="Lucas S."/>
            <person name="Han J."/>
            <person name="Lapidus A."/>
            <person name="Cheng J.-F."/>
            <person name="Goodwin L."/>
            <person name="Pitluck S."/>
            <person name="Peters L."/>
            <person name="Mikhailova N."/>
            <person name="Teshima H."/>
            <person name="Detter J.C."/>
            <person name="Han C."/>
            <person name="Tapia R."/>
            <person name="Land M."/>
            <person name="Hauser L."/>
            <person name="Kyrpides N."/>
            <person name="Ivanova N."/>
            <person name="Pagani I."/>
            <person name="Brambilla E.-M."/>
            <person name="Klenk H.-P."/>
            <person name="Woyke T."/>
        </authorList>
    </citation>
    <scope>NUCLEOTIDE SEQUENCE [LARGE SCALE GENOMIC DNA]</scope>
    <source>
        <strain evidence="1 2">XJ-54</strain>
    </source>
</reference>
<protein>
    <submittedName>
        <fullName evidence="1">Uncharacterized protein</fullName>
    </submittedName>
</protein>
<evidence type="ECO:0000313" key="2">
    <source>
        <dbReference type="Proteomes" id="UP000004691"/>
    </source>
</evidence>
<gene>
    <name evidence="1" type="ORF">SacxiDRAFT_1672</name>
</gene>
<organism evidence="1 2">
    <name type="scientific">Saccharomonospora xinjiangensis XJ-54</name>
    <dbReference type="NCBI Taxonomy" id="882086"/>
    <lineage>
        <taxon>Bacteria</taxon>
        <taxon>Bacillati</taxon>
        <taxon>Actinomycetota</taxon>
        <taxon>Actinomycetes</taxon>
        <taxon>Pseudonocardiales</taxon>
        <taxon>Pseudonocardiaceae</taxon>
        <taxon>Saccharomonospora</taxon>
    </lineage>
</organism>
<dbReference type="HOGENOM" id="CLU_189136_0_0_11"/>
<dbReference type="STRING" id="882086.SacxiDRAFT_1672"/>
<dbReference type="AlphaFoldDB" id="I0V1B3"/>
<name>I0V1B3_9PSEU</name>
<proteinExistence type="predicted"/>
<dbReference type="EMBL" id="JH636049">
    <property type="protein sequence ID" value="EID53916.1"/>
    <property type="molecule type" value="Genomic_DNA"/>
</dbReference>
<sequence length="72" mass="8349">MFSAHVAGKTLWWHEDPETEVSFHGSDGFRSRSSSERVGLPDRVQSRHTYRDITVDYWLDCALPDHETGRTE</sequence>